<organism evidence="2 3">
    <name type="scientific">Winslowiella arboricola</name>
    <dbReference type="NCBI Taxonomy" id="2978220"/>
    <lineage>
        <taxon>Bacteria</taxon>
        <taxon>Pseudomonadati</taxon>
        <taxon>Pseudomonadota</taxon>
        <taxon>Gammaproteobacteria</taxon>
        <taxon>Enterobacterales</taxon>
        <taxon>Erwiniaceae</taxon>
        <taxon>Winslowiella</taxon>
    </lineage>
</organism>
<keyword evidence="1" id="KW-0732">Signal</keyword>
<dbReference type="RefSeq" id="WP_267141538.1">
    <property type="nucleotide sequence ID" value="NZ_JAODIL010000059.1"/>
</dbReference>
<dbReference type="GO" id="GO:0030976">
    <property type="term" value="F:thiamine pyrophosphate binding"/>
    <property type="evidence" value="ECO:0007669"/>
    <property type="project" value="TreeGrafter"/>
</dbReference>
<dbReference type="Gene3D" id="3.40.190.10">
    <property type="entry name" value="Periplasmic binding protein-like II"/>
    <property type="match status" value="2"/>
</dbReference>
<evidence type="ECO:0000313" key="3">
    <source>
        <dbReference type="Proteomes" id="UP001064262"/>
    </source>
</evidence>
<dbReference type="Proteomes" id="UP001064262">
    <property type="component" value="Unassembled WGS sequence"/>
</dbReference>
<sequence>MTSIKRRTFLKAVAGTAMLPYLNIKANAAADRVLQVGVYNSAQGALIKKQVLPEFEKEYNCRVLTTEGATLANIAALRATKKKPLFSVMSMDDIGIPQAKEEGLIEQLPVDEIPNLKNVFDRYLLSDRYGVGFSVSMAGLFINPQVTQPIQSYSEIFASKYAHQMILNTPKNTQSILMLIVAAALATGKPLQEAQYEIDKGWEKLAQLKANVMTVYDGEAQVMMVAQSQAMVGGIEYSKAIYPHTKKGIPLDMTYPKEGAFTGINGLALVKDAPQRELGLAWINRLLEPSVQKMLAEVTLSAPTVRGIEFDEQTLKYLAYPEDKMKALNLFTPDWTYIIPRRAELLEKYNQTFTG</sequence>
<dbReference type="EMBL" id="JAODIM010000041">
    <property type="protein sequence ID" value="MCU5778534.1"/>
    <property type="molecule type" value="Genomic_DNA"/>
</dbReference>
<dbReference type="Pfam" id="PF13416">
    <property type="entry name" value="SBP_bac_8"/>
    <property type="match status" value="1"/>
</dbReference>
<accession>A0A9J6PP61</accession>
<dbReference type="PANTHER" id="PTHR30006:SF2">
    <property type="entry name" value="ABC TRANSPORTER SUBSTRATE-BINDING PROTEIN"/>
    <property type="match status" value="1"/>
</dbReference>
<gene>
    <name evidence="2" type="ORF">N5923_13650</name>
</gene>
<dbReference type="SUPFAM" id="SSF53850">
    <property type="entry name" value="Periplasmic binding protein-like II"/>
    <property type="match status" value="1"/>
</dbReference>
<reference evidence="2" key="1">
    <citation type="submission" date="2022-09" db="EMBL/GenBank/DDBJ databases">
        <title>Winslowiella arboricola sp. nov., isolated from bleeding cankers on broadleaf hosts.</title>
        <authorList>
            <person name="Brady C."/>
            <person name="Kaur S."/>
            <person name="Crampton B."/>
            <person name="Maddock D."/>
            <person name="Arnold D."/>
            <person name="Denman S."/>
        </authorList>
    </citation>
    <scope>NUCLEOTIDE SEQUENCE</scope>
    <source>
        <strain evidence="2">BAC 15a-03b</strain>
    </source>
</reference>
<dbReference type="GO" id="GO:0015888">
    <property type="term" value="P:thiamine transport"/>
    <property type="evidence" value="ECO:0007669"/>
    <property type="project" value="TreeGrafter"/>
</dbReference>
<dbReference type="AlphaFoldDB" id="A0A9J6PP61"/>
<evidence type="ECO:0000256" key="1">
    <source>
        <dbReference type="ARBA" id="ARBA00022729"/>
    </source>
</evidence>
<dbReference type="GO" id="GO:0030975">
    <property type="term" value="F:thiamine binding"/>
    <property type="evidence" value="ECO:0007669"/>
    <property type="project" value="TreeGrafter"/>
</dbReference>
<dbReference type="PANTHER" id="PTHR30006">
    <property type="entry name" value="THIAMINE-BINDING PERIPLASMIC PROTEIN-RELATED"/>
    <property type="match status" value="1"/>
</dbReference>
<protein>
    <submittedName>
        <fullName evidence="2">Extracellular solute-binding protein</fullName>
    </submittedName>
</protein>
<proteinExistence type="predicted"/>
<name>A0A9J6PP61_9GAMM</name>
<dbReference type="GO" id="GO:0030288">
    <property type="term" value="C:outer membrane-bounded periplasmic space"/>
    <property type="evidence" value="ECO:0007669"/>
    <property type="project" value="TreeGrafter"/>
</dbReference>
<comment type="caution">
    <text evidence="2">The sequence shown here is derived from an EMBL/GenBank/DDBJ whole genome shotgun (WGS) entry which is preliminary data.</text>
</comment>
<evidence type="ECO:0000313" key="2">
    <source>
        <dbReference type="EMBL" id="MCU5778534.1"/>
    </source>
</evidence>
<dbReference type="InterPro" id="IPR006059">
    <property type="entry name" value="SBP"/>
</dbReference>
<keyword evidence="3" id="KW-1185">Reference proteome</keyword>